<evidence type="ECO:0000313" key="8">
    <source>
        <dbReference type="Proteomes" id="UP000480684"/>
    </source>
</evidence>
<dbReference type="Pfam" id="PF01628">
    <property type="entry name" value="HrcA"/>
    <property type="match status" value="1"/>
</dbReference>
<evidence type="ECO:0000256" key="5">
    <source>
        <dbReference type="HAMAP-Rule" id="MF_00081"/>
    </source>
</evidence>
<dbReference type="Gene3D" id="3.30.390.60">
    <property type="entry name" value="Heat-inducible transcription repressor hrca homolog, domain 3"/>
    <property type="match status" value="1"/>
</dbReference>
<evidence type="ECO:0000256" key="1">
    <source>
        <dbReference type="ARBA" id="ARBA00022491"/>
    </source>
</evidence>
<dbReference type="HAMAP" id="MF_00081">
    <property type="entry name" value="HrcA"/>
    <property type="match status" value="1"/>
</dbReference>
<comment type="similarity">
    <text evidence="5">Belongs to the HrcA family.</text>
</comment>
<dbReference type="Gene3D" id="3.30.450.40">
    <property type="match status" value="1"/>
</dbReference>
<evidence type="ECO:0000256" key="3">
    <source>
        <dbReference type="ARBA" id="ARBA00023016"/>
    </source>
</evidence>
<reference evidence="7 8" key="1">
    <citation type="submission" date="2020-02" db="EMBL/GenBank/DDBJ databases">
        <authorList>
            <person name="Dziuba M."/>
            <person name="Kuznetsov B."/>
            <person name="Mardanov A."/>
            <person name="Ravin N."/>
            <person name="Grouzdev D."/>
        </authorList>
    </citation>
    <scope>NUCLEOTIDE SEQUENCE [LARGE SCALE GENOMIC DNA]</scope>
    <source>
        <strain evidence="7 8">SpK</strain>
    </source>
</reference>
<comment type="function">
    <text evidence="5">Negative regulator of class I heat shock genes (grpE-dnaK-dnaJ and groELS operons). Prevents heat-shock induction of these operons.</text>
</comment>
<dbReference type="InterPro" id="IPR002571">
    <property type="entry name" value="HrcA"/>
</dbReference>
<keyword evidence="4 5" id="KW-0804">Transcription</keyword>
<dbReference type="InterPro" id="IPR029016">
    <property type="entry name" value="GAF-like_dom_sf"/>
</dbReference>
<dbReference type="InterPro" id="IPR023120">
    <property type="entry name" value="WHTH_transcript_rep_HrcA_IDD"/>
</dbReference>
<dbReference type="EMBL" id="JAAIYP010000042">
    <property type="protein sequence ID" value="NFV81671.1"/>
    <property type="molecule type" value="Genomic_DNA"/>
</dbReference>
<dbReference type="PANTHER" id="PTHR34824">
    <property type="entry name" value="HEAT-INDUCIBLE TRANSCRIPTION REPRESSOR HRCA"/>
    <property type="match status" value="1"/>
</dbReference>
<dbReference type="InterPro" id="IPR021153">
    <property type="entry name" value="HrcA_C"/>
</dbReference>
<dbReference type="GO" id="GO:0045892">
    <property type="term" value="P:negative regulation of DNA-templated transcription"/>
    <property type="evidence" value="ECO:0007669"/>
    <property type="project" value="UniProtKB-UniRule"/>
</dbReference>
<evidence type="ECO:0000313" key="7">
    <source>
        <dbReference type="EMBL" id="NFV81671.1"/>
    </source>
</evidence>
<dbReference type="GO" id="GO:0003677">
    <property type="term" value="F:DNA binding"/>
    <property type="evidence" value="ECO:0007669"/>
    <property type="project" value="InterPro"/>
</dbReference>
<keyword evidence="1 5" id="KW-0678">Repressor</keyword>
<gene>
    <name evidence="5 7" type="primary">hrcA</name>
    <name evidence="7" type="ORF">G4223_16295</name>
</gene>
<dbReference type="SUPFAM" id="SSF55781">
    <property type="entry name" value="GAF domain-like"/>
    <property type="match status" value="1"/>
</dbReference>
<accession>A0A7C9V1G8</accession>
<keyword evidence="2 5" id="KW-0805">Transcription regulation</keyword>
<dbReference type="RefSeq" id="WP_163681932.1">
    <property type="nucleotide sequence ID" value="NZ_JAAIYP010000042.1"/>
</dbReference>
<proteinExistence type="inferred from homology"/>
<sequence>MLRGRSPVITELNERSREIFRHIVEEYVHTGEPIGSRTLSRRLPLHLSPATIRNVMADLEDLGLLYAPHTSAGRLPTAQGMRMFVNGLLEVGGLPEGERSAIDAQCRAAGKSMEQALAEAITTLSGLSRCAGMVLAPRMQRRLKHIEFVWLGRGRALVVLVTEDGMVENRLLELPESVEPSMLVEATNFLNHRLSGRTLDEVREDVTGELEQQRNLLDALTTRVVEAGLATWSGDAGHSPLIVRGQSHLLEDVTAVEDLERIRTLFDALETSEQFLRLLEATNTAEGVQIFIGAENELFGVTGCSMIVAPYRDSREQIIGAIGVIGPQRLNFARIIPMVDYTAKVVGRLIG</sequence>
<dbReference type="AlphaFoldDB" id="A0A7C9V1G8"/>
<feature type="domain" description="Heat-inducible transcription repressor HrcA C-terminal" evidence="6">
    <location>
        <begin position="114"/>
        <end position="336"/>
    </location>
</feature>
<dbReference type="SUPFAM" id="SSF46785">
    <property type="entry name" value="Winged helix' DNA-binding domain"/>
    <property type="match status" value="1"/>
</dbReference>
<dbReference type="InterPro" id="IPR036388">
    <property type="entry name" value="WH-like_DNA-bd_sf"/>
</dbReference>
<dbReference type="Proteomes" id="UP000480684">
    <property type="component" value="Unassembled WGS sequence"/>
</dbReference>
<dbReference type="PIRSF" id="PIRSF005485">
    <property type="entry name" value="HrcA"/>
    <property type="match status" value="1"/>
</dbReference>
<dbReference type="NCBIfam" id="TIGR00331">
    <property type="entry name" value="hrcA"/>
    <property type="match status" value="1"/>
</dbReference>
<evidence type="ECO:0000256" key="2">
    <source>
        <dbReference type="ARBA" id="ARBA00023015"/>
    </source>
</evidence>
<name>A0A7C9V1G8_9PROT</name>
<evidence type="ECO:0000256" key="4">
    <source>
        <dbReference type="ARBA" id="ARBA00023163"/>
    </source>
</evidence>
<comment type="caution">
    <text evidence="7">The sequence shown here is derived from an EMBL/GenBank/DDBJ whole genome shotgun (WGS) entry which is preliminary data.</text>
</comment>
<dbReference type="PANTHER" id="PTHR34824:SF1">
    <property type="entry name" value="HEAT-INDUCIBLE TRANSCRIPTION REPRESSOR HRCA"/>
    <property type="match status" value="1"/>
</dbReference>
<organism evidence="7 8">
    <name type="scientific">Magnetospirillum aberrantis SpK</name>
    <dbReference type="NCBI Taxonomy" id="908842"/>
    <lineage>
        <taxon>Bacteria</taxon>
        <taxon>Pseudomonadati</taxon>
        <taxon>Pseudomonadota</taxon>
        <taxon>Alphaproteobacteria</taxon>
        <taxon>Rhodospirillales</taxon>
        <taxon>Rhodospirillaceae</taxon>
        <taxon>Magnetospirillum</taxon>
    </lineage>
</organism>
<dbReference type="Gene3D" id="1.10.10.10">
    <property type="entry name" value="Winged helix-like DNA-binding domain superfamily/Winged helix DNA-binding domain"/>
    <property type="match status" value="1"/>
</dbReference>
<protein>
    <recommendedName>
        <fullName evidence="5">Heat-inducible transcription repressor HrcA</fullName>
    </recommendedName>
</protein>
<keyword evidence="3 5" id="KW-0346">Stress response</keyword>
<evidence type="ECO:0000259" key="6">
    <source>
        <dbReference type="Pfam" id="PF01628"/>
    </source>
</evidence>
<keyword evidence="8" id="KW-1185">Reference proteome</keyword>
<dbReference type="InterPro" id="IPR036390">
    <property type="entry name" value="WH_DNA-bd_sf"/>
</dbReference>